<proteinExistence type="inferred from homology"/>
<keyword evidence="5" id="KW-0999">Mitochondrion inner membrane</keyword>
<dbReference type="InterPro" id="IPR045299">
    <property type="entry name" value="Complex1_LYR_NDUFA6_LYRM6"/>
</dbReference>
<evidence type="ECO:0000313" key="9">
    <source>
        <dbReference type="EMBL" id="GMM34462.1"/>
    </source>
</evidence>
<evidence type="ECO:0000256" key="3">
    <source>
        <dbReference type="ARBA" id="ARBA00022448"/>
    </source>
</evidence>
<dbReference type="Pfam" id="PF13233">
    <property type="entry name" value="Complex1_LYR_2"/>
    <property type="match status" value="1"/>
</dbReference>
<dbReference type="GO" id="GO:0045271">
    <property type="term" value="C:respiratory chain complex I"/>
    <property type="evidence" value="ECO:0007669"/>
    <property type="project" value="InterPro"/>
</dbReference>
<dbReference type="GO" id="GO:0006979">
    <property type="term" value="P:response to oxidative stress"/>
    <property type="evidence" value="ECO:0007669"/>
    <property type="project" value="TreeGrafter"/>
</dbReference>
<keyword evidence="7" id="KW-0496">Mitochondrion</keyword>
<evidence type="ECO:0000313" key="10">
    <source>
        <dbReference type="Proteomes" id="UP001360560"/>
    </source>
</evidence>
<sequence length="122" mass="14508">MTMATAFAETTKRSASSVEMKKRVLSLYRKFIRDSPTFIELYELDMPTSAMRTKVRQEFERNRFVNSLAVQNVLYMKGQMEYQETINFWKQQAHVMKYFDDEISYNTIKDNGFVQNFLRGTV</sequence>
<keyword evidence="3" id="KW-0813">Transport</keyword>
<evidence type="ECO:0000256" key="7">
    <source>
        <dbReference type="ARBA" id="ARBA00023128"/>
    </source>
</evidence>
<evidence type="ECO:0000256" key="2">
    <source>
        <dbReference type="ARBA" id="ARBA00009508"/>
    </source>
</evidence>
<dbReference type="AlphaFoldDB" id="A0AAV5QIN6"/>
<dbReference type="CDD" id="cd20266">
    <property type="entry name" value="Complex1_LYR_NDUFA6_LYRM6"/>
    <property type="match status" value="1"/>
</dbReference>
<comment type="similarity">
    <text evidence="2">Belongs to the complex I LYR family.</text>
</comment>
<accession>A0AAV5QIN6</accession>
<dbReference type="PIRSF" id="PIRSF006643">
    <property type="entry name" value="NDUA6"/>
    <property type="match status" value="1"/>
</dbReference>
<keyword evidence="8" id="KW-0472">Membrane</keyword>
<dbReference type="Proteomes" id="UP001360560">
    <property type="component" value="Unassembled WGS sequence"/>
</dbReference>
<dbReference type="PANTHER" id="PTHR12964:SF0">
    <property type="entry name" value="NADH DEHYDROGENASE [UBIQUINONE] 1 ALPHA SUBCOMPLEX SUBUNIT 6"/>
    <property type="match status" value="1"/>
</dbReference>
<dbReference type="InterPro" id="IPR016488">
    <property type="entry name" value="NADH_Ub_cplx-1_asu_su-6"/>
</dbReference>
<dbReference type="PANTHER" id="PTHR12964">
    <property type="entry name" value="NADH-UBIQUINONE OXIDOREDUCTASE B14 SUBUNIT"/>
    <property type="match status" value="1"/>
</dbReference>
<dbReference type="GO" id="GO:0005743">
    <property type="term" value="C:mitochondrial inner membrane"/>
    <property type="evidence" value="ECO:0007669"/>
    <property type="project" value="UniProtKB-SubCell"/>
</dbReference>
<comment type="subcellular location">
    <subcellularLocation>
        <location evidence="1">Mitochondrion inner membrane</location>
        <topology evidence="1">Peripheral membrane protein</topology>
        <orientation evidence="1">Matrix side</orientation>
    </subcellularLocation>
</comment>
<comment type="caution">
    <text evidence="9">The sequence shown here is derived from an EMBL/GenBank/DDBJ whole genome shotgun (WGS) entry which is preliminary data.</text>
</comment>
<organism evidence="9 10">
    <name type="scientific">Saccharomycopsis crataegensis</name>
    <dbReference type="NCBI Taxonomy" id="43959"/>
    <lineage>
        <taxon>Eukaryota</taxon>
        <taxon>Fungi</taxon>
        <taxon>Dikarya</taxon>
        <taxon>Ascomycota</taxon>
        <taxon>Saccharomycotina</taxon>
        <taxon>Saccharomycetes</taxon>
        <taxon>Saccharomycopsidaceae</taxon>
        <taxon>Saccharomycopsis</taxon>
    </lineage>
</organism>
<protein>
    <submittedName>
        <fullName evidence="9">Uncharacterized protein</fullName>
    </submittedName>
</protein>
<keyword evidence="6" id="KW-0249">Electron transport</keyword>
<reference evidence="9 10" key="1">
    <citation type="journal article" date="2023" name="Elife">
        <title>Identification of key yeast species and microbe-microbe interactions impacting larval growth of Drosophila in the wild.</title>
        <authorList>
            <person name="Mure A."/>
            <person name="Sugiura Y."/>
            <person name="Maeda R."/>
            <person name="Honda K."/>
            <person name="Sakurai N."/>
            <person name="Takahashi Y."/>
            <person name="Watada M."/>
            <person name="Katoh T."/>
            <person name="Gotoh A."/>
            <person name="Gotoh Y."/>
            <person name="Taniguchi I."/>
            <person name="Nakamura K."/>
            <person name="Hayashi T."/>
            <person name="Katayama T."/>
            <person name="Uemura T."/>
            <person name="Hattori Y."/>
        </authorList>
    </citation>
    <scope>NUCLEOTIDE SEQUENCE [LARGE SCALE GENOMIC DNA]</scope>
    <source>
        <strain evidence="9 10">SC-9</strain>
    </source>
</reference>
<evidence type="ECO:0000256" key="6">
    <source>
        <dbReference type="ARBA" id="ARBA00022982"/>
    </source>
</evidence>
<dbReference type="GeneID" id="90072441"/>
<keyword evidence="4" id="KW-0679">Respiratory chain</keyword>
<evidence type="ECO:0000256" key="4">
    <source>
        <dbReference type="ARBA" id="ARBA00022660"/>
    </source>
</evidence>
<name>A0AAV5QIN6_9ASCO</name>
<evidence type="ECO:0000256" key="8">
    <source>
        <dbReference type="ARBA" id="ARBA00023136"/>
    </source>
</evidence>
<dbReference type="EMBL" id="BTFZ01000002">
    <property type="protein sequence ID" value="GMM34462.1"/>
    <property type="molecule type" value="Genomic_DNA"/>
</dbReference>
<gene>
    <name evidence="9" type="ORF">DASC09_017870</name>
</gene>
<evidence type="ECO:0000256" key="5">
    <source>
        <dbReference type="ARBA" id="ARBA00022792"/>
    </source>
</evidence>
<keyword evidence="10" id="KW-1185">Reference proteome</keyword>
<dbReference type="RefSeq" id="XP_064851462.1">
    <property type="nucleotide sequence ID" value="XM_064995390.1"/>
</dbReference>
<evidence type="ECO:0000256" key="1">
    <source>
        <dbReference type="ARBA" id="ARBA00004443"/>
    </source>
</evidence>